<evidence type="ECO:0000313" key="2">
    <source>
        <dbReference type="EMBL" id="EYB83616.1"/>
    </source>
</evidence>
<reference evidence="3" key="1">
    <citation type="journal article" date="2015" name="Nat. Genet.">
        <title>The genome and transcriptome of the zoonotic hookworm Ancylostoma ceylanicum identify infection-specific gene families.</title>
        <authorList>
            <person name="Schwarz E.M."/>
            <person name="Hu Y."/>
            <person name="Antoshechkin I."/>
            <person name="Miller M.M."/>
            <person name="Sternberg P.W."/>
            <person name="Aroian R.V."/>
        </authorList>
    </citation>
    <scope>NUCLEOTIDE SEQUENCE</scope>
    <source>
        <strain evidence="3">HY135</strain>
    </source>
</reference>
<gene>
    <name evidence="2" type="primary">Acey_s0332.g2761</name>
    <name evidence="2" type="ORF">Y032_0332g2761</name>
</gene>
<accession>A0A016RZD0</accession>
<feature type="compositionally biased region" description="Basic residues" evidence="1">
    <location>
        <begin position="24"/>
        <end position="37"/>
    </location>
</feature>
<organism evidence="2 3">
    <name type="scientific">Ancylostoma ceylanicum</name>
    <dbReference type="NCBI Taxonomy" id="53326"/>
    <lineage>
        <taxon>Eukaryota</taxon>
        <taxon>Metazoa</taxon>
        <taxon>Ecdysozoa</taxon>
        <taxon>Nematoda</taxon>
        <taxon>Chromadorea</taxon>
        <taxon>Rhabditida</taxon>
        <taxon>Rhabditina</taxon>
        <taxon>Rhabditomorpha</taxon>
        <taxon>Strongyloidea</taxon>
        <taxon>Ancylostomatidae</taxon>
        <taxon>Ancylostomatinae</taxon>
        <taxon>Ancylostoma</taxon>
    </lineage>
</organism>
<dbReference type="Proteomes" id="UP000024635">
    <property type="component" value="Unassembled WGS sequence"/>
</dbReference>
<feature type="compositionally biased region" description="Basic and acidic residues" evidence="1">
    <location>
        <begin position="52"/>
        <end position="76"/>
    </location>
</feature>
<protein>
    <submittedName>
        <fullName evidence="2">Uncharacterized protein</fullName>
    </submittedName>
</protein>
<sequence>MHFDSRRLEPPIPFLPMGSSSSHNIRRKTSSNREKRYRAPVHLFGCIAAYQKKHDSSRNRRKEEEAEFKHSRESKAKKGRHIKK</sequence>
<evidence type="ECO:0000256" key="1">
    <source>
        <dbReference type="SAM" id="MobiDB-lite"/>
    </source>
</evidence>
<name>A0A016RZD0_9BILA</name>
<proteinExistence type="predicted"/>
<feature type="region of interest" description="Disordered" evidence="1">
    <location>
        <begin position="1"/>
        <end position="37"/>
    </location>
</feature>
<feature type="region of interest" description="Disordered" evidence="1">
    <location>
        <begin position="51"/>
        <end position="84"/>
    </location>
</feature>
<dbReference type="AlphaFoldDB" id="A0A016RZD0"/>
<keyword evidence="3" id="KW-1185">Reference proteome</keyword>
<comment type="caution">
    <text evidence="2">The sequence shown here is derived from an EMBL/GenBank/DDBJ whole genome shotgun (WGS) entry which is preliminary data.</text>
</comment>
<dbReference type="EMBL" id="JARK01001668">
    <property type="protein sequence ID" value="EYB83616.1"/>
    <property type="molecule type" value="Genomic_DNA"/>
</dbReference>
<evidence type="ECO:0000313" key="3">
    <source>
        <dbReference type="Proteomes" id="UP000024635"/>
    </source>
</evidence>